<dbReference type="Proteomes" id="UP000054630">
    <property type="component" value="Unassembled WGS sequence"/>
</dbReference>
<dbReference type="EMBL" id="JYDL01001943">
    <property type="protein sequence ID" value="KRX11545.1"/>
    <property type="molecule type" value="Genomic_DNA"/>
</dbReference>
<name>A0A0V0RAL0_9BILA</name>
<reference evidence="2 3" key="1">
    <citation type="submission" date="2015-01" db="EMBL/GenBank/DDBJ databases">
        <title>Evolution of Trichinella species and genotypes.</title>
        <authorList>
            <person name="Korhonen P.K."/>
            <person name="Edoardo P."/>
            <person name="Giuseppe L.R."/>
            <person name="Gasser R.B."/>
        </authorList>
    </citation>
    <scope>NUCLEOTIDE SEQUENCE [LARGE SCALE GENOMIC DNA]</scope>
    <source>
        <strain evidence="2">ISS37</strain>
    </source>
</reference>
<dbReference type="AlphaFoldDB" id="A0A0V0RAL0"/>
<comment type="caution">
    <text evidence="2">The sequence shown here is derived from an EMBL/GenBank/DDBJ whole genome shotgun (WGS) entry which is preliminary data.</text>
</comment>
<evidence type="ECO:0000256" key="1">
    <source>
        <dbReference type="SAM" id="Phobius"/>
    </source>
</evidence>
<feature type="transmembrane region" description="Helical" evidence="1">
    <location>
        <begin position="27"/>
        <end position="49"/>
    </location>
</feature>
<proteinExistence type="predicted"/>
<protein>
    <submittedName>
        <fullName evidence="2">Uncharacterized protein</fullName>
    </submittedName>
</protein>
<keyword evidence="3" id="KW-1185">Reference proteome</keyword>
<organism evidence="2 3">
    <name type="scientific">Trichinella nelsoni</name>
    <dbReference type="NCBI Taxonomy" id="6336"/>
    <lineage>
        <taxon>Eukaryota</taxon>
        <taxon>Metazoa</taxon>
        <taxon>Ecdysozoa</taxon>
        <taxon>Nematoda</taxon>
        <taxon>Enoplea</taxon>
        <taxon>Dorylaimia</taxon>
        <taxon>Trichinellida</taxon>
        <taxon>Trichinellidae</taxon>
        <taxon>Trichinella</taxon>
    </lineage>
</organism>
<accession>A0A0V0RAL0</accession>
<sequence length="50" mass="4934">MAVVVVVEVEVVAGTVVLTVAAGGVRWIGLVGLVLFGYGGYGLCALGSVL</sequence>
<keyword evidence="1" id="KW-1133">Transmembrane helix</keyword>
<keyword evidence="1" id="KW-0472">Membrane</keyword>
<gene>
    <name evidence="2" type="ORF">T07_1477</name>
</gene>
<evidence type="ECO:0000313" key="2">
    <source>
        <dbReference type="EMBL" id="KRX11545.1"/>
    </source>
</evidence>
<keyword evidence="1" id="KW-0812">Transmembrane</keyword>
<evidence type="ECO:0000313" key="3">
    <source>
        <dbReference type="Proteomes" id="UP000054630"/>
    </source>
</evidence>